<accession>A0ABT7ZCS2</accession>
<dbReference type="InterPro" id="IPR041657">
    <property type="entry name" value="HTH_17"/>
</dbReference>
<name>A0ABT7ZCS2_9ACTN</name>
<dbReference type="Proteomes" id="UP001174050">
    <property type="component" value="Unassembled WGS sequence"/>
</dbReference>
<gene>
    <name evidence="4" type="ORF">QWM81_25040</name>
</gene>
<evidence type="ECO:0000313" key="4">
    <source>
        <dbReference type="EMBL" id="MDN3297248.1"/>
    </source>
</evidence>
<evidence type="ECO:0000259" key="3">
    <source>
        <dbReference type="Pfam" id="PF12728"/>
    </source>
</evidence>
<evidence type="ECO:0000256" key="1">
    <source>
        <dbReference type="SAM" id="Coils"/>
    </source>
</evidence>
<feature type="domain" description="Helix-turn-helix" evidence="3">
    <location>
        <begin position="6"/>
        <end position="52"/>
    </location>
</feature>
<feature type="compositionally biased region" description="Pro residues" evidence="2">
    <location>
        <begin position="60"/>
        <end position="72"/>
    </location>
</feature>
<sequence>MTTRPMLTQRDAATACGVSRSTIRRRREDGAFPNAVQDPARGWLIPVDDLLAAGFRLHAPAPPDEPGQPPATAPAALTAEGGHGQDAATLRAELERVRQEHALELAQAQYGKQLAQAEAEHLRQQLAAKGEHIADLQKALQALMPAPERAALPQSATPAVPAQAHHGPAQEQRPLRPRMGSAGGGGATDDQCRTSARRTRGCQRSSSGRCSSLPCTTISIAKEELLSAAAGPFNAVPVRC</sequence>
<keyword evidence="1" id="KW-0175">Coiled coil</keyword>
<dbReference type="EMBL" id="JAUEPL010000047">
    <property type="protein sequence ID" value="MDN3297248.1"/>
    <property type="molecule type" value="Genomic_DNA"/>
</dbReference>
<feature type="region of interest" description="Disordered" evidence="2">
    <location>
        <begin position="59"/>
        <end position="83"/>
    </location>
</feature>
<proteinExistence type="predicted"/>
<organism evidence="4 5">
    <name type="scientific">Streptomyces ficellus</name>
    <dbReference type="NCBI Taxonomy" id="1977088"/>
    <lineage>
        <taxon>Bacteria</taxon>
        <taxon>Bacillati</taxon>
        <taxon>Actinomycetota</taxon>
        <taxon>Actinomycetes</taxon>
        <taxon>Kitasatosporales</taxon>
        <taxon>Streptomycetaceae</taxon>
        <taxon>Streptomyces</taxon>
    </lineage>
</organism>
<evidence type="ECO:0000256" key="2">
    <source>
        <dbReference type="SAM" id="MobiDB-lite"/>
    </source>
</evidence>
<reference evidence="4" key="1">
    <citation type="submission" date="2023-06" db="EMBL/GenBank/DDBJ databases">
        <title>WGS-Sequencing of Streptomyces ficellus isolate 21 collected from sand in Gara Djebilet Iron Mine in Algeria.</title>
        <authorList>
            <person name="Zegers G.P."/>
            <person name="Gomez A."/>
            <person name="Gueddou A."/>
            <person name="Zahara A.F."/>
            <person name="Worth M."/>
            <person name="Sevigny J.L."/>
            <person name="Tisa L."/>
        </authorList>
    </citation>
    <scope>NUCLEOTIDE SEQUENCE</scope>
    <source>
        <strain evidence="4">AS11</strain>
    </source>
</reference>
<dbReference type="Pfam" id="PF12728">
    <property type="entry name" value="HTH_17"/>
    <property type="match status" value="1"/>
</dbReference>
<evidence type="ECO:0000313" key="5">
    <source>
        <dbReference type="Proteomes" id="UP001174050"/>
    </source>
</evidence>
<feature type="region of interest" description="Disordered" evidence="2">
    <location>
        <begin position="153"/>
        <end position="200"/>
    </location>
</feature>
<keyword evidence="5" id="KW-1185">Reference proteome</keyword>
<feature type="coiled-coil region" evidence="1">
    <location>
        <begin position="87"/>
        <end position="139"/>
    </location>
</feature>
<protein>
    <recommendedName>
        <fullName evidence="3">Helix-turn-helix domain-containing protein</fullName>
    </recommendedName>
</protein>
<comment type="caution">
    <text evidence="4">The sequence shown here is derived from an EMBL/GenBank/DDBJ whole genome shotgun (WGS) entry which is preliminary data.</text>
</comment>